<feature type="transmembrane region" description="Helical" evidence="7">
    <location>
        <begin position="537"/>
        <end position="560"/>
    </location>
</feature>
<dbReference type="InterPro" id="IPR003838">
    <property type="entry name" value="ABC3_permease_C"/>
</dbReference>
<organism evidence="9 10">
    <name type="scientific">Herbihabitans rhizosphaerae</name>
    <dbReference type="NCBI Taxonomy" id="1872711"/>
    <lineage>
        <taxon>Bacteria</taxon>
        <taxon>Bacillati</taxon>
        <taxon>Actinomycetota</taxon>
        <taxon>Actinomycetes</taxon>
        <taxon>Pseudonocardiales</taxon>
        <taxon>Pseudonocardiaceae</taxon>
        <taxon>Herbihabitans</taxon>
    </lineage>
</organism>
<dbReference type="EMBL" id="SGWQ01000006">
    <property type="protein sequence ID" value="RZS37023.1"/>
    <property type="molecule type" value="Genomic_DNA"/>
</dbReference>
<dbReference type="OrthoDB" id="3223244at2"/>
<keyword evidence="10" id="KW-1185">Reference proteome</keyword>
<feature type="transmembrane region" description="Helical" evidence="7">
    <location>
        <begin position="210"/>
        <end position="230"/>
    </location>
</feature>
<dbReference type="Proteomes" id="UP000294257">
    <property type="component" value="Unassembled WGS sequence"/>
</dbReference>
<keyword evidence="5 7" id="KW-0472">Membrane</keyword>
<feature type="transmembrane region" description="Helical" evidence="7">
    <location>
        <begin position="622"/>
        <end position="648"/>
    </location>
</feature>
<evidence type="ECO:0000256" key="3">
    <source>
        <dbReference type="ARBA" id="ARBA00022692"/>
    </source>
</evidence>
<accession>A0A4V2ESB8</accession>
<dbReference type="Pfam" id="PF02687">
    <property type="entry name" value="FtsX"/>
    <property type="match status" value="2"/>
</dbReference>
<evidence type="ECO:0000256" key="5">
    <source>
        <dbReference type="ARBA" id="ARBA00023136"/>
    </source>
</evidence>
<feature type="domain" description="ABC3 transporter permease C-terminal" evidence="8">
    <location>
        <begin position="72"/>
        <end position="189"/>
    </location>
</feature>
<proteinExistence type="inferred from homology"/>
<evidence type="ECO:0000256" key="7">
    <source>
        <dbReference type="SAM" id="Phobius"/>
    </source>
</evidence>
<keyword evidence="2" id="KW-1003">Cell membrane</keyword>
<dbReference type="RefSeq" id="WP_130345625.1">
    <property type="nucleotide sequence ID" value="NZ_SGWQ01000006.1"/>
</dbReference>
<evidence type="ECO:0000256" key="4">
    <source>
        <dbReference type="ARBA" id="ARBA00022989"/>
    </source>
</evidence>
<evidence type="ECO:0000259" key="8">
    <source>
        <dbReference type="Pfam" id="PF02687"/>
    </source>
</evidence>
<dbReference type="PANTHER" id="PTHR30572:SF4">
    <property type="entry name" value="ABC TRANSPORTER PERMEASE YTRF"/>
    <property type="match status" value="1"/>
</dbReference>
<dbReference type="InterPro" id="IPR050250">
    <property type="entry name" value="Macrolide_Exporter_MacB"/>
</dbReference>
<sequence>MLKLSLRTFAERWQLFVGSIITVMIGVALVQSSLLILISLATYEPPASIPMLQQIELANAYEGGIALLGVTTGFSVFLTAFIVSSTFAFTVSQRRQDLALLRLVGGSRGNVRRLLLSEAAVLGSIGTALGIPFGLLTMELQTNLLISLQLVPEGFTPDFQFWIVAVAIGVGVGIAIAGVYVAARRASKVRPLEALRESGDVRKVMSPGRWIAGLFCLFAALAMTILSALLPSVGAMAVGINAALVASIAMAALSPVVVPLVARIFGFLFRGGLIGTLAQANLRDGVRRSAATAAPLLVLVAMLLAQWGSSETISDGAAEQARRDTRGDLVVSTQGAAVPAIARTSGVELVSPESQVPLTSTFNEVGEVEEPEEPEEGEAPKAPEPAEVITHKASAVATAVDPVAYQRTHVVPMAEGSLADLRGATVAVGAFDTEQTIKLGTMIEAKIGDHPVKLKVVALLPDSIGGGATMLLPRDVVPADVLAAAPTQTVVHLAGGADQGAVVDKLREQGGEVTPMAAWLAETSKKNDQQQTKISTVVMGLSGLYALIAVINAVVIGAAARRREFAAARVSGLRRSQVVRMALVESWGVTAIGLVLGALAAVTTLIGIGASTARITGSGGVTIPWLMVGLVVLGAFVVVGCTSIWTALSATRARPVTLIGARE</sequence>
<comment type="similarity">
    <text evidence="6">Belongs to the ABC-4 integral membrane protein family.</text>
</comment>
<dbReference type="GO" id="GO:0022857">
    <property type="term" value="F:transmembrane transporter activity"/>
    <property type="evidence" value="ECO:0007669"/>
    <property type="project" value="TreeGrafter"/>
</dbReference>
<feature type="transmembrane region" description="Helical" evidence="7">
    <location>
        <begin position="20"/>
        <end position="43"/>
    </location>
</feature>
<evidence type="ECO:0000256" key="6">
    <source>
        <dbReference type="ARBA" id="ARBA00038076"/>
    </source>
</evidence>
<feature type="transmembrane region" description="Helical" evidence="7">
    <location>
        <begin position="113"/>
        <end position="135"/>
    </location>
</feature>
<dbReference type="AlphaFoldDB" id="A0A4V2ESB8"/>
<evidence type="ECO:0000313" key="9">
    <source>
        <dbReference type="EMBL" id="RZS37023.1"/>
    </source>
</evidence>
<protein>
    <submittedName>
        <fullName evidence="9">Putative ABC transport system permease protein</fullName>
    </submittedName>
</protein>
<feature type="transmembrane region" description="Helical" evidence="7">
    <location>
        <begin position="581"/>
        <end position="610"/>
    </location>
</feature>
<evidence type="ECO:0000256" key="2">
    <source>
        <dbReference type="ARBA" id="ARBA00022475"/>
    </source>
</evidence>
<name>A0A4V2ESB8_9PSEU</name>
<feature type="transmembrane region" description="Helical" evidence="7">
    <location>
        <begin position="290"/>
        <end position="308"/>
    </location>
</feature>
<comment type="subcellular location">
    <subcellularLocation>
        <location evidence="1">Cell membrane</location>
        <topology evidence="1">Multi-pass membrane protein</topology>
    </subcellularLocation>
</comment>
<feature type="domain" description="ABC3 transporter permease C-terminal" evidence="8">
    <location>
        <begin position="537"/>
        <end position="653"/>
    </location>
</feature>
<dbReference type="GO" id="GO:0005886">
    <property type="term" value="C:plasma membrane"/>
    <property type="evidence" value="ECO:0007669"/>
    <property type="project" value="UniProtKB-SubCell"/>
</dbReference>
<evidence type="ECO:0000313" key="10">
    <source>
        <dbReference type="Proteomes" id="UP000294257"/>
    </source>
</evidence>
<evidence type="ECO:0000256" key="1">
    <source>
        <dbReference type="ARBA" id="ARBA00004651"/>
    </source>
</evidence>
<feature type="transmembrane region" description="Helical" evidence="7">
    <location>
        <begin position="159"/>
        <end position="183"/>
    </location>
</feature>
<feature type="transmembrane region" description="Helical" evidence="7">
    <location>
        <begin position="242"/>
        <end position="269"/>
    </location>
</feature>
<keyword evidence="4 7" id="KW-1133">Transmembrane helix</keyword>
<reference evidence="9 10" key="1">
    <citation type="submission" date="2019-02" db="EMBL/GenBank/DDBJ databases">
        <title>Genomic Encyclopedia of Type Strains, Phase IV (KMG-IV): sequencing the most valuable type-strain genomes for metagenomic binning, comparative biology and taxonomic classification.</title>
        <authorList>
            <person name="Goeker M."/>
        </authorList>
    </citation>
    <scope>NUCLEOTIDE SEQUENCE [LARGE SCALE GENOMIC DNA]</scope>
    <source>
        <strain evidence="9 10">DSM 101727</strain>
    </source>
</reference>
<feature type="transmembrane region" description="Helical" evidence="7">
    <location>
        <begin position="63"/>
        <end position="92"/>
    </location>
</feature>
<gene>
    <name evidence="9" type="ORF">EV193_106259</name>
</gene>
<comment type="caution">
    <text evidence="9">The sequence shown here is derived from an EMBL/GenBank/DDBJ whole genome shotgun (WGS) entry which is preliminary data.</text>
</comment>
<keyword evidence="3 7" id="KW-0812">Transmembrane</keyword>
<dbReference type="PANTHER" id="PTHR30572">
    <property type="entry name" value="MEMBRANE COMPONENT OF TRANSPORTER-RELATED"/>
    <property type="match status" value="1"/>
</dbReference>